<protein>
    <recommendedName>
        <fullName evidence="4">Class E vacuolar protein-sorting machinery protein HSE1</fullName>
    </recommendedName>
    <alternativeName>
        <fullName evidence="5">Class E vacuolar protein-sorting machinery protein hse1</fullName>
    </alternativeName>
</protein>
<reference evidence="15 16" key="1">
    <citation type="submission" date="2015-07" db="EMBL/GenBank/DDBJ databases">
        <title>Draft Genome Sequence of Malassezia furfur CBS1878 and Malassezia pachydermatis CBS1879.</title>
        <authorList>
            <person name="Triana S."/>
            <person name="Ohm R."/>
            <person name="Gonzalez A."/>
            <person name="DeCock H."/>
            <person name="Restrepo S."/>
            <person name="Celis A."/>
        </authorList>
    </citation>
    <scope>NUCLEOTIDE SEQUENCE [LARGE SCALE GENOMIC DNA]</scope>
    <source>
        <strain evidence="15 16">CBS 1879</strain>
    </source>
</reference>
<feature type="compositionally biased region" description="Low complexity" evidence="12">
    <location>
        <begin position="188"/>
        <end position="198"/>
    </location>
</feature>
<evidence type="ECO:0000256" key="7">
    <source>
        <dbReference type="ARBA" id="ARBA00022448"/>
    </source>
</evidence>
<keyword evidence="9" id="KW-0653">Protein transport</keyword>
<dbReference type="InterPro" id="IPR001452">
    <property type="entry name" value="SH3_domain"/>
</dbReference>
<dbReference type="Gene3D" id="1.20.5.1940">
    <property type="match status" value="1"/>
</dbReference>
<evidence type="ECO:0000256" key="6">
    <source>
        <dbReference type="ARBA" id="ARBA00022443"/>
    </source>
</evidence>
<dbReference type="InterPro" id="IPR036028">
    <property type="entry name" value="SH3-like_dom_sf"/>
</dbReference>
<evidence type="ECO:0000256" key="8">
    <source>
        <dbReference type="ARBA" id="ARBA00022753"/>
    </source>
</evidence>
<comment type="caution">
    <text evidence="15">The sequence shown here is derived from an EMBL/GenBank/DDBJ whole genome shotgun (WGS) entry which is preliminary data.</text>
</comment>
<dbReference type="PANTHER" id="PTHR45929:SF3">
    <property type="entry name" value="JAK PATHWAY SIGNAL TRANSDUCTION ADAPTOR MOLECULE"/>
    <property type="match status" value="1"/>
</dbReference>
<feature type="domain" description="SH3" evidence="13">
    <location>
        <begin position="253"/>
        <end position="312"/>
    </location>
</feature>
<comment type="subcellular location">
    <subcellularLocation>
        <location evidence="2">Endosome membrane</location>
        <topology evidence="2">Peripheral membrane protein</topology>
        <orientation evidence="2">Cytoplasmic side</orientation>
    </subcellularLocation>
</comment>
<dbReference type="PANTHER" id="PTHR45929">
    <property type="entry name" value="JAK PATHWAY SIGNAL TRANSDUCTION ADAPTOR MOLECULE"/>
    <property type="match status" value="1"/>
</dbReference>
<feature type="compositionally biased region" description="Low complexity" evidence="12">
    <location>
        <begin position="433"/>
        <end position="446"/>
    </location>
</feature>
<dbReference type="InterPro" id="IPR002014">
    <property type="entry name" value="VHS_dom"/>
</dbReference>
<dbReference type="CDD" id="cd16978">
    <property type="entry name" value="VHS_HSE1"/>
    <property type="match status" value="1"/>
</dbReference>
<dbReference type="Pfam" id="PF03127">
    <property type="entry name" value="GAT"/>
    <property type="match status" value="1"/>
</dbReference>
<dbReference type="InterPro" id="IPR004152">
    <property type="entry name" value="GAT_dom"/>
</dbReference>
<gene>
    <name evidence="15" type="ORF">Malapachy_1935</name>
</gene>
<dbReference type="GeneID" id="28728306"/>
<keyword evidence="8" id="KW-0967">Endosome</keyword>
<dbReference type="VEuPathDB" id="FungiDB:Malapachy_1935"/>
<dbReference type="Proteomes" id="UP000037751">
    <property type="component" value="Unassembled WGS sequence"/>
</dbReference>
<evidence type="ECO:0000256" key="3">
    <source>
        <dbReference type="ARBA" id="ARBA00009666"/>
    </source>
</evidence>
<feature type="compositionally biased region" description="Polar residues" evidence="12">
    <location>
        <begin position="456"/>
        <end position="468"/>
    </location>
</feature>
<dbReference type="Gene3D" id="2.30.30.40">
    <property type="entry name" value="SH3 Domains"/>
    <property type="match status" value="1"/>
</dbReference>
<dbReference type="STRING" id="77020.A0A0M8MSU8"/>
<dbReference type="SUPFAM" id="SSF50044">
    <property type="entry name" value="SH3-domain"/>
    <property type="match status" value="1"/>
</dbReference>
<dbReference type="SMART" id="SM00288">
    <property type="entry name" value="VHS"/>
    <property type="match status" value="1"/>
</dbReference>
<dbReference type="GO" id="GO:0010008">
    <property type="term" value="C:endosome membrane"/>
    <property type="evidence" value="ECO:0007669"/>
    <property type="project" value="UniProtKB-SubCell"/>
</dbReference>
<evidence type="ECO:0000313" key="16">
    <source>
        <dbReference type="Proteomes" id="UP000037751"/>
    </source>
</evidence>
<dbReference type="AlphaFoldDB" id="A0A0M8MSU8"/>
<organism evidence="15 16">
    <name type="scientific">Malassezia pachydermatis</name>
    <dbReference type="NCBI Taxonomy" id="77020"/>
    <lineage>
        <taxon>Eukaryota</taxon>
        <taxon>Fungi</taxon>
        <taxon>Dikarya</taxon>
        <taxon>Basidiomycota</taxon>
        <taxon>Ustilaginomycotina</taxon>
        <taxon>Malasseziomycetes</taxon>
        <taxon>Malasseziales</taxon>
        <taxon>Malasseziaceae</taxon>
        <taxon>Malassezia</taxon>
    </lineage>
</organism>
<evidence type="ECO:0000256" key="10">
    <source>
        <dbReference type="ARBA" id="ARBA00023136"/>
    </source>
</evidence>
<evidence type="ECO:0000256" key="5">
    <source>
        <dbReference type="ARBA" id="ARBA00018978"/>
    </source>
</evidence>
<feature type="compositionally biased region" description="Polar residues" evidence="12">
    <location>
        <begin position="498"/>
        <end position="519"/>
    </location>
</feature>
<dbReference type="Gene3D" id="1.25.40.90">
    <property type="match status" value="1"/>
</dbReference>
<dbReference type="PROSITE" id="PS50179">
    <property type="entry name" value="VHS"/>
    <property type="match status" value="1"/>
</dbReference>
<dbReference type="PROSITE" id="PS50002">
    <property type="entry name" value="SH3"/>
    <property type="match status" value="1"/>
</dbReference>
<dbReference type="OrthoDB" id="10255964at2759"/>
<dbReference type="InterPro" id="IPR008942">
    <property type="entry name" value="ENTH_VHS"/>
</dbReference>
<comment type="similarity">
    <text evidence="3">Belongs to the STAM family.</text>
</comment>
<evidence type="ECO:0000313" key="15">
    <source>
        <dbReference type="EMBL" id="KOS13654.1"/>
    </source>
</evidence>
<feature type="compositionally biased region" description="Low complexity" evidence="12">
    <location>
        <begin position="206"/>
        <end position="218"/>
    </location>
</feature>
<keyword evidence="16" id="KW-1185">Reference proteome</keyword>
<dbReference type="GO" id="GO:0043130">
    <property type="term" value="F:ubiquitin binding"/>
    <property type="evidence" value="ECO:0007669"/>
    <property type="project" value="InterPro"/>
</dbReference>
<sequence length="519" mass="57802">MFRAPNPFEELVLKATDENLTAENWELNLALCDKLASNHDGDARYCISAIQKRVVHRNANVQLYALTLTDTLSKNCGDAIHHEIASRAFMQTLTKLVRDANTHTLVKQRILRLLKSWADEYKNDDTLELVAETVRDLHEEYYDLDEEPASAANHTDLQRQEEDELQRVLALSLEDQGRRTAHTPMVTPGPSASGSSNAAPPPPPTAVQAATPVMPPTASSSLHESAPAGSGSRMAVPAPSIDPTSVPAPTHMARPAFVRAVYDFEPDEPGELALKKGDIVRVLDSVYEQWWRGEKRHEVGIFPVNYVEPMPDDTPDLIQQEMELERTVFAHASDIHRLHARLQRIQPHDNFVDDDELQELYQRSLALRPKIIKLMDKYHTKVQELRALNDKFVSARSTLDDMIQQHVQYTSRSVSDGPSDSAASSTSLPTGPSVPSMMPMATSTPPIVVQPPSTDPTPASTYEANSETAPEAMPIPHDDEKRLLYERARAEVEEYHRQNQAGSSSEPSTSELHGLTWQS</sequence>
<evidence type="ECO:0000256" key="11">
    <source>
        <dbReference type="PROSITE-ProRule" id="PRU00192"/>
    </source>
</evidence>
<feature type="region of interest" description="Disordered" evidence="12">
    <location>
        <begin position="409"/>
        <end position="519"/>
    </location>
</feature>
<dbReference type="EMBL" id="LGAV01000005">
    <property type="protein sequence ID" value="KOS13654.1"/>
    <property type="molecule type" value="Genomic_DNA"/>
</dbReference>
<dbReference type="Pfam" id="PF00018">
    <property type="entry name" value="SH3_1"/>
    <property type="match status" value="1"/>
</dbReference>
<feature type="compositionally biased region" description="Polar residues" evidence="12">
    <location>
        <begin position="409"/>
        <end position="430"/>
    </location>
</feature>
<dbReference type="RefSeq" id="XP_017991286.1">
    <property type="nucleotide sequence ID" value="XM_018136431.1"/>
</dbReference>
<evidence type="ECO:0000256" key="2">
    <source>
        <dbReference type="ARBA" id="ARBA00004125"/>
    </source>
</evidence>
<keyword evidence="10" id="KW-0472">Membrane</keyword>
<evidence type="ECO:0000256" key="4">
    <source>
        <dbReference type="ARBA" id="ARBA00017923"/>
    </source>
</evidence>
<dbReference type="PRINTS" id="PR01887">
    <property type="entry name" value="SPECTRNALPHA"/>
</dbReference>
<dbReference type="SMART" id="SM00326">
    <property type="entry name" value="SH3"/>
    <property type="match status" value="1"/>
</dbReference>
<dbReference type="Pfam" id="PF00790">
    <property type="entry name" value="VHS"/>
    <property type="match status" value="1"/>
</dbReference>
<proteinExistence type="inferred from homology"/>
<evidence type="ECO:0000259" key="13">
    <source>
        <dbReference type="PROSITE" id="PS50002"/>
    </source>
</evidence>
<dbReference type="PRINTS" id="PR00452">
    <property type="entry name" value="SH3DOMAIN"/>
</dbReference>
<feature type="region of interest" description="Disordered" evidence="12">
    <location>
        <begin position="175"/>
        <end position="238"/>
    </location>
</feature>
<feature type="compositionally biased region" description="Basic and acidic residues" evidence="12">
    <location>
        <begin position="476"/>
        <end position="497"/>
    </location>
</feature>
<evidence type="ECO:0000256" key="9">
    <source>
        <dbReference type="ARBA" id="ARBA00022927"/>
    </source>
</evidence>
<name>A0A0M8MSU8_9BASI</name>
<dbReference type="InterPro" id="IPR003903">
    <property type="entry name" value="UIM_dom"/>
</dbReference>
<dbReference type="GO" id="GO:0033565">
    <property type="term" value="C:ESCRT-0 complex"/>
    <property type="evidence" value="ECO:0007669"/>
    <property type="project" value="TreeGrafter"/>
</dbReference>
<evidence type="ECO:0000259" key="14">
    <source>
        <dbReference type="PROSITE" id="PS50179"/>
    </source>
</evidence>
<dbReference type="InterPro" id="IPR050670">
    <property type="entry name" value="STAM"/>
</dbReference>
<feature type="domain" description="VHS" evidence="14">
    <location>
        <begin position="15"/>
        <end position="145"/>
    </location>
</feature>
<dbReference type="GO" id="GO:0035091">
    <property type="term" value="F:phosphatidylinositol binding"/>
    <property type="evidence" value="ECO:0007669"/>
    <property type="project" value="InterPro"/>
</dbReference>
<keyword evidence="6 11" id="KW-0728">SH3 domain</keyword>
<dbReference type="PROSITE" id="PS50330">
    <property type="entry name" value="UIM"/>
    <property type="match status" value="1"/>
</dbReference>
<comment type="function">
    <text evidence="1">Component of the ESCRT-0 complex which is the sorting receptor for ubiquitinated cargo proteins at the multivesicular body (MVB).</text>
</comment>
<evidence type="ECO:0000256" key="12">
    <source>
        <dbReference type="SAM" id="MobiDB-lite"/>
    </source>
</evidence>
<dbReference type="GO" id="GO:0043328">
    <property type="term" value="P:protein transport to vacuole involved in ubiquitin-dependent protein catabolic process via the multivesicular body sorting pathway"/>
    <property type="evidence" value="ECO:0007669"/>
    <property type="project" value="TreeGrafter"/>
</dbReference>
<dbReference type="CDD" id="cd11805">
    <property type="entry name" value="SH3_GRB2_like_C"/>
    <property type="match status" value="1"/>
</dbReference>
<keyword evidence="7" id="KW-0813">Transport</keyword>
<accession>A0A0M8MSU8</accession>
<dbReference type="SUPFAM" id="SSF48464">
    <property type="entry name" value="ENTH/VHS domain"/>
    <property type="match status" value="1"/>
</dbReference>
<evidence type="ECO:0000256" key="1">
    <source>
        <dbReference type="ARBA" id="ARBA00002654"/>
    </source>
</evidence>